<dbReference type="InterPro" id="IPR036465">
    <property type="entry name" value="vWFA_dom_sf"/>
</dbReference>
<evidence type="ECO:0000313" key="4">
    <source>
        <dbReference type="Proteomes" id="UP000193218"/>
    </source>
</evidence>
<dbReference type="STRING" id="4999.A0A1Y1UGF8"/>
<dbReference type="SMART" id="SM00327">
    <property type="entry name" value="VWA"/>
    <property type="match status" value="1"/>
</dbReference>
<feature type="region of interest" description="Disordered" evidence="1">
    <location>
        <begin position="358"/>
        <end position="421"/>
    </location>
</feature>
<dbReference type="RefSeq" id="XP_021871097.1">
    <property type="nucleotide sequence ID" value="XM_022015720.1"/>
</dbReference>
<name>A0A1Y1UGF8_9TREE</name>
<dbReference type="Proteomes" id="UP000193218">
    <property type="component" value="Unassembled WGS sequence"/>
</dbReference>
<dbReference type="OrthoDB" id="301415at2759"/>
<feature type="domain" description="VWFA" evidence="2">
    <location>
        <begin position="59"/>
        <end position="273"/>
    </location>
</feature>
<proteinExistence type="predicted"/>
<organism evidence="3 4">
    <name type="scientific">Kockovaella imperatae</name>
    <dbReference type="NCBI Taxonomy" id="4999"/>
    <lineage>
        <taxon>Eukaryota</taxon>
        <taxon>Fungi</taxon>
        <taxon>Dikarya</taxon>
        <taxon>Basidiomycota</taxon>
        <taxon>Agaricomycotina</taxon>
        <taxon>Tremellomycetes</taxon>
        <taxon>Tremellales</taxon>
        <taxon>Cuniculitremaceae</taxon>
        <taxon>Kockovaella</taxon>
    </lineage>
</organism>
<keyword evidence="4" id="KW-1185">Reference proteome</keyword>
<protein>
    <recommendedName>
        <fullName evidence="2">VWFA domain-containing protein</fullName>
    </recommendedName>
</protein>
<feature type="compositionally biased region" description="Acidic residues" evidence="1">
    <location>
        <begin position="476"/>
        <end position="487"/>
    </location>
</feature>
<dbReference type="SUPFAM" id="SSF53300">
    <property type="entry name" value="vWA-like"/>
    <property type="match status" value="1"/>
</dbReference>
<dbReference type="GO" id="GO:0005737">
    <property type="term" value="C:cytoplasm"/>
    <property type="evidence" value="ECO:0007669"/>
    <property type="project" value="TreeGrafter"/>
</dbReference>
<dbReference type="Gene3D" id="3.40.50.410">
    <property type="entry name" value="von Willebrand factor, type A domain"/>
    <property type="match status" value="1"/>
</dbReference>
<dbReference type="PANTHER" id="PTHR47763">
    <property type="entry name" value="ALPHA-PROTEIN KINASE VWKA"/>
    <property type="match status" value="1"/>
</dbReference>
<accession>A0A1Y1UGF8</accession>
<dbReference type="GeneID" id="33557529"/>
<dbReference type="InterPro" id="IPR052969">
    <property type="entry name" value="Thr-specific_kinase-like"/>
</dbReference>
<dbReference type="GO" id="GO:0004674">
    <property type="term" value="F:protein serine/threonine kinase activity"/>
    <property type="evidence" value="ECO:0007669"/>
    <property type="project" value="TreeGrafter"/>
</dbReference>
<reference evidence="3 4" key="1">
    <citation type="submission" date="2017-03" db="EMBL/GenBank/DDBJ databases">
        <title>Widespread Adenine N6-methylation of Active Genes in Fungi.</title>
        <authorList>
            <consortium name="DOE Joint Genome Institute"/>
            <person name="Mondo S.J."/>
            <person name="Dannebaum R.O."/>
            <person name="Kuo R.C."/>
            <person name="Louie K.B."/>
            <person name="Bewick A.J."/>
            <person name="Labutti K."/>
            <person name="Haridas S."/>
            <person name="Kuo A."/>
            <person name="Salamov A."/>
            <person name="Ahrendt S.R."/>
            <person name="Lau R."/>
            <person name="Bowen B.P."/>
            <person name="Lipzen A."/>
            <person name="Sullivan W."/>
            <person name="Andreopoulos W.B."/>
            <person name="Clum A."/>
            <person name="Lindquist E."/>
            <person name="Daum C."/>
            <person name="Northen T.R."/>
            <person name="Ramamoorthy G."/>
            <person name="Schmitz R.J."/>
            <person name="Gryganskyi A."/>
            <person name="Culley D."/>
            <person name="Magnuson J."/>
            <person name="James T.Y."/>
            <person name="O'Malley M.A."/>
            <person name="Stajich J.E."/>
            <person name="Spatafora J.W."/>
            <person name="Visel A."/>
            <person name="Grigoriev I.V."/>
        </authorList>
    </citation>
    <scope>NUCLEOTIDE SEQUENCE [LARGE SCALE GENOMIC DNA]</scope>
    <source>
        <strain evidence="3 4">NRRL Y-17943</strain>
    </source>
</reference>
<dbReference type="AlphaFoldDB" id="A0A1Y1UGF8"/>
<evidence type="ECO:0000259" key="2">
    <source>
        <dbReference type="PROSITE" id="PS50234"/>
    </source>
</evidence>
<dbReference type="Pfam" id="PF00092">
    <property type="entry name" value="VWA"/>
    <property type="match status" value="1"/>
</dbReference>
<dbReference type="PANTHER" id="PTHR47763:SF1">
    <property type="entry name" value="DUF659 DOMAIN-CONTAINING PROTEIN"/>
    <property type="match status" value="1"/>
</dbReference>
<dbReference type="InterPro" id="IPR002035">
    <property type="entry name" value="VWF_A"/>
</dbReference>
<evidence type="ECO:0000256" key="1">
    <source>
        <dbReference type="SAM" id="MobiDB-lite"/>
    </source>
</evidence>
<sequence length="515" mass="55471">MSDDEMFEDGSSGWSSYSSGYYPYYRPRSPSNPPVPPDPIDSYNVKFIEGSGSRGKCIDLAFVLDCTGSMQKYINSVRDHIIGICDLIRGEEGLNGPEDLRIAVVNYRDHPPQDATYVYKFNPFTADVSSVQDYLRGLTAGGGGDGPEAVTAGLAATLTELEWRQSASKMVVLIADAPPHGIGEYGDQIKIGDPDGHDPLVIARTMAQNGITLFMVACEETLSGYGRAVDFFTAICNMTSGVMLPLTTADLLAMTIVGSVLENMDMERLIQEIGQEVAQRVRQKGETMQSVEEVAQELHERLLLRNEQTKQIQLPDVYIQTDDSKKNVSTWMNGKYIRDVAKDIIEIKGKRLTDGFRKTNADSGYKYVPGGRLPPRRTSASAATFGAPPTPSSPGDRAGLATPPAPGSPPQASSPSRRVVSDFKPFGASSFGSGTSPLSVFGAPMLATGPGGGMFGSAGRAPAMNSGRTTFRGSRDEEDDDDDDDDGPSFKRDAISLDQARRIATQSVFRAGRLG</sequence>
<dbReference type="EMBL" id="NBSH01000006">
    <property type="protein sequence ID" value="ORX37059.1"/>
    <property type="molecule type" value="Genomic_DNA"/>
</dbReference>
<dbReference type="CDD" id="cd00198">
    <property type="entry name" value="vWFA"/>
    <property type="match status" value="1"/>
</dbReference>
<feature type="compositionally biased region" description="Basic and acidic residues" evidence="1">
    <location>
        <begin position="488"/>
        <end position="498"/>
    </location>
</feature>
<comment type="caution">
    <text evidence="3">The sequence shown here is derived from an EMBL/GenBank/DDBJ whole genome shotgun (WGS) entry which is preliminary data.</text>
</comment>
<feature type="region of interest" description="Disordered" evidence="1">
    <location>
        <begin position="454"/>
        <end position="498"/>
    </location>
</feature>
<gene>
    <name evidence="3" type="ORF">BD324DRAFT_624638</name>
</gene>
<dbReference type="PROSITE" id="PS50234">
    <property type="entry name" value="VWFA"/>
    <property type="match status" value="1"/>
</dbReference>
<dbReference type="InParanoid" id="A0A1Y1UGF8"/>
<evidence type="ECO:0000313" key="3">
    <source>
        <dbReference type="EMBL" id="ORX37059.1"/>
    </source>
</evidence>